<name>A0ABU0EMW6_9PSEU</name>
<sequence length="146" mass="16244">MTNVSIRVRFEAGHRLPQLPGKCHNLHGHSWQGWITVAGTMNDQDVVVDFGELKAALQRWVDQNLDHGMLLGAEDEWAARLVDGGLKVFRFGEHRLARDLSWPTVEAVAELLSRVAAEIVGGYTTPLRVARVVVQETENNRAEVAP</sequence>
<keyword evidence="7" id="KW-0862">Zinc</keyword>
<keyword evidence="6" id="KW-0479">Metal-binding</keyword>
<organism evidence="11 12">
    <name type="scientific">Amycolatopsis thermophila</name>
    <dbReference type="NCBI Taxonomy" id="206084"/>
    <lineage>
        <taxon>Bacteria</taxon>
        <taxon>Bacillati</taxon>
        <taxon>Actinomycetota</taxon>
        <taxon>Actinomycetes</taxon>
        <taxon>Pseudonocardiales</taxon>
        <taxon>Pseudonocardiaceae</taxon>
        <taxon>Amycolatopsis</taxon>
    </lineage>
</organism>
<evidence type="ECO:0000256" key="8">
    <source>
        <dbReference type="ARBA" id="ARBA00023239"/>
    </source>
</evidence>
<evidence type="ECO:0000256" key="2">
    <source>
        <dbReference type="ARBA" id="ARBA00005061"/>
    </source>
</evidence>
<evidence type="ECO:0000256" key="9">
    <source>
        <dbReference type="ARBA" id="ARBA00031449"/>
    </source>
</evidence>
<evidence type="ECO:0000256" key="5">
    <source>
        <dbReference type="ARBA" id="ARBA00018141"/>
    </source>
</evidence>
<dbReference type="Gene3D" id="3.30.479.10">
    <property type="entry name" value="6-pyruvoyl tetrahydropterin synthase/QueD"/>
    <property type="match status" value="1"/>
</dbReference>
<evidence type="ECO:0000256" key="4">
    <source>
        <dbReference type="ARBA" id="ARBA00012982"/>
    </source>
</evidence>
<evidence type="ECO:0000313" key="12">
    <source>
        <dbReference type="Proteomes" id="UP001229651"/>
    </source>
</evidence>
<gene>
    <name evidence="11" type="ORF">FB470_000503</name>
</gene>
<dbReference type="SUPFAM" id="SSF55620">
    <property type="entry name" value="Tetrahydrobiopterin biosynthesis enzymes-like"/>
    <property type="match status" value="1"/>
</dbReference>
<dbReference type="Proteomes" id="UP001229651">
    <property type="component" value="Unassembled WGS sequence"/>
</dbReference>
<reference evidence="11 12" key="1">
    <citation type="submission" date="2023-07" db="EMBL/GenBank/DDBJ databases">
        <title>Sequencing the genomes of 1000 actinobacteria strains.</title>
        <authorList>
            <person name="Klenk H.-P."/>
        </authorList>
    </citation>
    <scope>NUCLEOTIDE SEQUENCE [LARGE SCALE GENOMIC DNA]</scope>
    <source>
        <strain evidence="11 12">DSM 45805</strain>
    </source>
</reference>
<proteinExistence type="inferred from homology"/>
<evidence type="ECO:0000256" key="10">
    <source>
        <dbReference type="ARBA" id="ARBA00048807"/>
    </source>
</evidence>
<dbReference type="Pfam" id="PF01242">
    <property type="entry name" value="PTPS"/>
    <property type="match status" value="1"/>
</dbReference>
<evidence type="ECO:0000256" key="6">
    <source>
        <dbReference type="ARBA" id="ARBA00022723"/>
    </source>
</evidence>
<dbReference type="EC" id="4.1.2.50" evidence="4"/>
<dbReference type="GO" id="GO:0003874">
    <property type="term" value="F:6-pyruvoyltetrahydropterin synthase activity"/>
    <property type="evidence" value="ECO:0007669"/>
    <property type="project" value="UniProtKB-EC"/>
</dbReference>
<keyword evidence="12" id="KW-1185">Reference proteome</keyword>
<evidence type="ECO:0000256" key="7">
    <source>
        <dbReference type="ARBA" id="ARBA00022833"/>
    </source>
</evidence>
<protein>
    <recommendedName>
        <fullName evidence="5">6-carboxy-5,6,7,8-tetrahydropterin synthase</fullName>
        <ecNumber evidence="4">4.1.2.50</ecNumber>
    </recommendedName>
    <alternativeName>
        <fullName evidence="9">Queuosine biosynthesis protein QueD</fullName>
    </alternativeName>
</protein>
<evidence type="ECO:0000256" key="1">
    <source>
        <dbReference type="ARBA" id="ARBA00001947"/>
    </source>
</evidence>
<dbReference type="PANTHER" id="PTHR12589:SF7">
    <property type="entry name" value="6-PYRUVOYL TETRAHYDROBIOPTERIN SYNTHASE"/>
    <property type="match status" value="1"/>
</dbReference>
<evidence type="ECO:0000313" key="11">
    <source>
        <dbReference type="EMBL" id="MDQ0376509.1"/>
    </source>
</evidence>
<dbReference type="InterPro" id="IPR007115">
    <property type="entry name" value="6-PTP_synth/QueD"/>
</dbReference>
<dbReference type="InterPro" id="IPR038418">
    <property type="entry name" value="6-PTP_synth/QueD_sf"/>
</dbReference>
<dbReference type="PANTHER" id="PTHR12589">
    <property type="entry name" value="PYRUVOYL TETRAHYDROBIOPTERIN SYNTHASE"/>
    <property type="match status" value="1"/>
</dbReference>
<keyword evidence="8 11" id="KW-0456">Lyase</keyword>
<comment type="catalytic activity">
    <reaction evidence="10">
        <text>7,8-dihydroneopterin 3'-triphosphate + H2O = 6-carboxy-5,6,7,8-tetrahydropterin + triphosphate + acetaldehyde + 2 H(+)</text>
        <dbReference type="Rhea" id="RHEA:27966"/>
        <dbReference type="ChEBI" id="CHEBI:15343"/>
        <dbReference type="ChEBI" id="CHEBI:15377"/>
        <dbReference type="ChEBI" id="CHEBI:15378"/>
        <dbReference type="ChEBI" id="CHEBI:18036"/>
        <dbReference type="ChEBI" id="CHEBI:58462"/>
        <dbReference type="ChEBI" id="CHEBI:61032"/>
        <dbReference type="EC" id="4.1.2.50"/>
    </reaction>
</comment>
<comment type="cofactor">
    <cofactor evidence="1">
        <name>Zn(2+)</name>
        <dbReference type="ChEBI" id="CHEBI:29105"/>
    </cofactor>
</comment>
<comment type="similarity">
    <text evidence="3">Belongs to the PTPS family. QueD subfamily.</text>
</comment>
<dbReference type="EMBL" id="JAUSUT010000001">
    <property type="protein sequence ID" value="MDQ0376509.1"/>
    <property type="molecule type" value="Genomic_DNA"/>
</dbReference>
<dbReference type="GO" id="GO:0070497">
    <property type="term" value="F:6-carboxytetrahydropterin synthase activity"/>
    <property type="evidence" value="ECO:0007669"/>
    <property type="project" value="UniProtKB-EC"/>
</dbReference>
<comment type="caution">
    <text evidence="11">The sequence shown here is derived from an EMBL/GenBank/DDBJ whole genome shotgun (WGS) entry which is preliminary data.</text>
</comment>
<accession>A0ABU0EMW6</accession>
<dbReference type="RefSeq" id="WP_306988398.1">
    <property type="nucleotide sequence ID" value="NZ_JAUSUT010000001.1"/>
</dbReference>
<evidence type="ECO:0000256" key="3">
    <source>
        <dbReference type="ARBA" id="ARBA00008900"/>
    </source>
</evidence>
<comment type="pathway">
    <text evidence="2">Purine metabolism; 7-cyano-7-deazaguanine biosynthesis.</text>
</comment>